<evidence type="ECO:0000313" key="3">
    <source>
        <dbReference type="Proteomes" id="UP001445076"/>
    </source>
</evidence>
<dbReference type="EMBL" id="JARKIK010000051">
    <property type="protein sequence ID" value="KAK8734131.1"/>
    <property type="molecule type" value="Genomic_DNA"/>
</dbReference>
<dbReference type="AlphaFoldDB" id="A0AAW0X331"/>
<comment type="caution">
    <text evidence="2">The sequence shown here is derived from an EMBL/GenBank/DDBJ whole genome shotgun (WGS) entry which is preliminary data.</text>
</comment>
<reference evidence="2" key="2">
    <citation type="submission" date="2024-01" db="EMBL/GenBank/DDBJ databases">
        <authorList>
            <person name="He J."/>
            <person name="Wang M."/>
            <person name="Zheng J."/>
            <person name="Liu Z."/>
        </authorList>
    </citation>
    <scope>NUCLEOTIDE SEQUENCE</scope>
    <source>
        <strain evidence="2">ZL_2023a</strain>
        <tissue evidence="2">Muscle</tissue>
    </source>
</reference>
<proteinExistence type="predicted"/>
<dbReference type="EMBL" id="JARKIK010000051">
    <property type="protein sequence ID" value="KAK8734128.1"/>
    <property type="molecule type" value="Genomic_DNA"/>
</dbReference>
<accession>A0AAW0X331</accession>
<organism evidence="2 3">
    <name type="scientific">Cherax quadricarinatus</name>
    <name type="common">Australian red claw crayfish</name>
    <dbReference type="NCBI Taxonomy" id="27406"/>
    <lineage>
        <taxon>Eukaryota</taxon>
        <taxon>Metazoa</taxon>
        <taxon>Ecdysozoa</taxon>
        <taxon>Arthropoda</taxon>
        <taxon>Crustacea</taxon>
        <taxon>Multicrustacea</taxon>
        <taxon>Malacostraca</taxon>
        <taxon>Eumalacostraca</taxon>
        <taxon>Eucarida</taxon>
        <taxon>Decapoda</taxon>
        <taxon>Pleocyemata</taxon>
        <taxon>Astacidea</taxon>
        <taxon>Parastacoidea</taxon>
        <taxon>Parastacidae</taxon>
        <taxon>Cherax</taxon>
    </lineage>
</organism>
<dbReference type="Proteomes" id="UP001445076">
    <property type="component" value="Unassembled WGS sequence"/>
</dbReference>
<protein>
    <submittedName>
        <fullName evidence="2">Uncharacterized protein</fullName>
    </submittedName>
</protein>
<evidence type="ECO:0000256" key="1">
    <source>
        <dbReference type="SAM" id="MobiDB-lite"/>
    </source>
</evidence>
<keyword evidence="3" id="KW-1185">Reference proteome</keyword>
<name>A0AAW0X331_CHEQU</name>
<gene>
    <name evidence="2" type="ORF">OTU49_006032</name>
</gene>
<evidence type="ECO:0000313" key="2">
    <source>
        <dbReference type="EMBL" id="KAK8734131.1"/>
    </source>
</evidence>
<feature type="region of interest" description="Disordered" evidence="1">
    <location>
        <begin position="81"/>
        <end position="101"/>
    </location>
</feature>
<sequence length="116" mass="13657">MKNRDIQKRQRKEIEEAYKSVIDKFCTCSRHAEIDSQITGTNKKYTKENKKKIIKKKANIIISTKENMLYRIEIKKRSSSKKPANEFNTFNPAKPIPNLSRSNKYKVRKNIICGLH</sequence>
<reference evidence="2 3" key="1">
    <citation type="journal article" date="2024" name="BMC Genomics">
        <title>Genome assembly of redclaw crayfish (Cherax quadricarinatus) provides insights into its immune adaptation and hypoxia tolerance.</title>
        <authorList>
            <person name="Liu Z."/>
            <person name="Zheng J."/>
            <person name="Li H."/>
            <person name="Fang K."/>
            <person name="Wang S."/>
            <person name="He J."/>
            <person name="Zhou D."/>
            <person name="Weng S."/>
            <person name="Chi M."/>
            <person name="Gu Z."/>
            <person name="He J."/>
            <person name="Li F."/>
            <person name="Wang M."/>
        </authorList>
    </citation>
    <scope>NUCLEOTIDE SEQUENCE [LARGE SCALE GENOMIC DNA]</scope>
    <source>
        <strain evidence="2">ZL_2023a</strain>
    </source>
</reference>
<dbReference type="EMBL" id="JARKIK010000051">
    <property type="protein sequence ID" value="KAK8734125.1"/>
    <property type="molecule type" value="Genomic_DNA"/>
</dbReference>